<reference evidence="1" key="2">
    <citation type="submission" date="2019-11" db="EMBL/GenBank/DDBJ databases">
        <title>Improved Assembly of Tolypothrix boutellei genome.</title>
        <authorList>
            <person name="Sarangi A.N."/>
            <person name="Mukherjee M."/>
            <person name="Ghosh S."/>
            <person name="Singh D."/>
            <person name="Das A."/>
            <person name="Kant S."/>
            <person name="Prusty A."/>
            <person name="Tripathy S."/>
        </authorList>
    </citation>
    <scope>NUCLEOTIDE SEQUENCE</scope>
    <source>
        <strain evidence="1">VB521301</strain>
    </source>
</reference>
<keyword evidence="2" id="KW-1185">Reference proteome</keyword>
<name>A0A8S9SXS9_9CYAN</name>
<dbReference type="RefSeq" id="WP_137986009.1">
    <property type="nucleotide sequence ID" value="NZ_JHEG04000001.1"/>
</dbReference>
<sequence length="83" mass="9556">MHFAPGRINPDTAWFNATQWRNASDSTPMGACYSYKRQFDRNTKRPRGSRQAICDYHYIALLMRVMSYPTPTPLLPNSDSVLT</sequence>
<dbReference type="AlphaFoldDB" id="A0A8S9SXS9"/>
<organism evidence="1 2">
    <name type="scientific">Tolypothrix bouteillei VB521301</name>
    <dbReference type="NCBI Taxonomy" id="1479485"/>
    <lineage>
        <taxon>Bacteria</taxon>
        <taxon>Bacillati</taxon>
        <taxon>Cyanobacteriota</taxon>
        <taxon>Cyanophyceae</taxon>
        <taxon>Nostocales</taxon>
        <taxon>Tolypothrichaceae</taxon>
        <taxon>Tolypothrix</taxon>
    </lineage>
</organism>
<proteinExistence type="predicted"/>
<comment type="caution">
    <text evidence="1">The sequence shown here is derived from an EMBL/GenBank/DDBJ whole genome shotgun (WGS) entry which is preliminary data.</text>
</comment>
<accession>A0A8S9SXS9</accession>
<evidence type="ECO:0000313" key="1">
    <source>
        <dbReference type="EMBL" id="KAF3884073.1"/>
    </source>
</evidence>
<dbReference type="EMBL" id="JHEG04000001">
    <property type="protein sequence ID" value="KAF3884073.1"/>
    <property type="molecule type" value="Genomic_DNA"/>
</dbReference>
<reference evidence="1" key="1">
    <citation type="journal article" date="2015" name="Genome Announc.">
        <title>Draft Genome Sequence of Tolypothrix boutellei Strain VB521301.</title>
        <authorList>
            <person name="Chandrababunaidu M.M."/>
            <person name="Singh D."/>
            <person name="Sen D."/>
            <person name="Bhan S."/>
            <person name="Das S."/>
            <person name="Gupta A."/>
            <person name="Adhikary S.P."/>
            <person name="Tripathy S."/>
        </authorList>
    </citation>
    <scope>NUCLEOTIDE SEQUENCE</scope>
    <source>
        <strain evidence="1">VB521301</strain>
    </source>
</reference>
<protein>
    <submittedName>
        <fullName evidence="1">Uncharacterized protein</fullName>
    </submittedName>
</protein>
<dbReference type="Proteomes" id="UP000029738">
    <property type="component" value="Unassembled WGS sequence"/>
</dbReference>
<evidence type="ECO:0000313" key="2">
    <source>
        <dbReference type="Proteomes" id="UP000029738"/>
    </source>
</evidence>
<gene>
    <name evidence="1" type="ORF">DA73_0400000070</name>
</gene>